<evidence type="ECO:0000313" key="2">
    <source>
        <dbReference type="Proteomes" id="UP001320706"/>
    </source>
</evidence>
<comment type="caution">
    <text evidence="1">The sequence shown here is derived from an EMBL/GenBank/DDBJ whole genome shotgun (WGS) entry which is preliminary data.</text>
</comment>
<evidence type="ECO:0000313" key="1">
    <source>
        <dbReference type="EMBL" id="KAK8202039.1"/>
    </source>
</evidence>
<accession>A0ACC3S8R1</accession>
<proteinExistence type="predicted"/>
<dbReference type="EMBL" id="JAMKPW020000033">
    <property type="protein sequence ID" value="KAK8202039.1"/>
    <property type="molecule type" value="Genomic_DNA"/>
</dbReference>
<organism evidence="1 2">
    <name type="scientific">Zalaria obscura</name>
    <dbReference type="NCBI Taxonomy" id="2024903"/>
    <lineage>
        <taxon>Eukaryota</taxon>
        <taxon>Fungi</taxon>
        <taxon>Dikarya</taxon>
        <taxon>Ascomycota</taxon>
        <taxon>Pezizomycotina</taxon>
        <taxon>Dothideomycetes</taxon>
        <taxon>Dothideomycetidae</taxon>
        <taxon>Dothideales</taxon>
        <taxon>Zalariaceae</taxon>
        <taxon>Zalaria</taxon>
    </lineage>
</organism>
<dbReference type="Proteomes" id="UP001320706">
    <property type="component" value="Unassembled WGS sequence"/>
</dbReference>
<keyword evidence="2" id="KW-1185">Reference proteome</keyword>
<name>A0ACC3S8R1_9PEZI</name>
<protein>
    <submittedName>
        <fullName evidence="1">Uncharacterized protein</fullName>
    </submittedName>
</protein>
<gene>
    <name evidence="1" type="ORF">M8818_005564</name>
</gene>
<reference evidence="1" key="1">
    <citation type="submission" date="2024-02" db="EMBL/GenBank/DDBJ databases">
        <title>Metagenome Assembled Genome of Zalaria obscura JY119.</title>
        <authorList>
            <person name="Vighnesh L."/>
            <person name="Jagadeeshwari U."/>
            <person name="Venkata Ramana C."/>
            <person name="Sasikala C."/>
        </authorList>
    </citation>
    <scope>NUCLEOTIDE SEQUENCE</scope>
    <source>
        <strain evidence="1">JY119</strain>
    </source>
</reference>
<sequence>MSAYPITTYRYDPSTKTFTTKTVDRKLGLNEVLIKTSHSGICYTDVHAKEKSCGLGHEGVGIIAAVGDGVKRKRIGDRVGWGWLRSSCGACPSCVEGYRQYCKEARGFAFCDLEQGAFGDYHIIDADFAYHIPESISSVNAGPFMCAGASVYEALDAAGIKPSDRVGVVGIGGLGHMAVLFAKAMGCAVTAITGKYSPEKRALLKELGADEYRSLEDIEKAEMLGSDDSNTSSDKPWADHSGINVLLITANETPDFDRILPLLARRATIILMSIQQQPLPIPYMPFILPGHKLIASTEASERSHIDMLEFAARHRIQPLVEIFPMTEKGVKEAFDKLESGQMRFRGVLEVPQ</sequence>